<dbReference type="EMBL" id="JQBL01000007">
    <property type="protein sequence ID" value="KRN50648.1"/>
    <property type="molecule type" value="Genomic_DNA"/>
</dbReference>
<keyword evidence="1" id="KW-0812">Transmembrane</keyword>
<evidence type="ECO:0000256" key="1">
    <source>
        <dbReference type="SAM" id="Phobius"/>
    </source>
</evidence>
<keyword evidence="1" id="KW-1133">Transmembrane helix</keyword>
<dbReference type="RefSeq" id="WP_031588952.1">
    <property type="nucleotide sequence ID" value="NZ_JNKN01000007.1"/>
</dbReference>
<name>A0A0R2HDK4_9FIRM</name>
<organism evidence="2 3">
    <name type="scientific">Kandleria vitulina DSM 20405</name>
    <dbReference type="NCBI Taxonomy" id="1410657"/>
    <lineage>
        <taxon>Bacteria</taxon>
        <taxon>Bacillati</taxon>
        <taxon>Bacillota</taxon>
        <taxon>Erysipelotrichia</taxon>
        <taxon>Erysipelotrichales</taxon>
        <taxon>Coprobacillaceae</taxon>
        <taxon>Kandleria</taxon>
    </lineage>
</organism>
<feature type="transmembrane region" description="Helical" evidence="1">
    <location>
        <begin position="12"/>
        <end position="38"/>
    </location>
</feature>
<evidence type="ECO:0000313" key="2">
    <source>
        <dbReference type="EMBL" id="KRN50648.1"/>
    </source>
</evidence>
<dbReference type="PATRIC" id="fig|1410657.5.peg.2031"/>
<accession>A0A0R2HDK4</accession>
<gene>
    <name evidence="2" type="ORF">IV49_GL001967</name>
</gene>
<proteinExistence type="predicted"/>
<dbReference type="AlphaFoldDB" id="A0A0R2HDK4"/>
<sequence>MTHDLYLTKQFFIVFIIVTILIAVFLIMIAYAFIELLYSLKEYSKPRQIAYKEMKYKTREGKASKKYIIE</sequence>
<dbReference type="Proteomes" id="UP000051841">
    <property type="component" value="Unassembled WGS sequence"/>
</dbReference>
<keyword evidence="3" id="KW-1185">Reference proteome</keyword>
<keyword evidence="1" id="KW-0472">Membrane</keyword>
<evidence type="ECO:0000313" key="3">
    <source>
        <dbReference type="Proteomes" id="UP000051841"/>
    </source>
</evidence>
<protein>
    <submittedName>
        <fullName evidence="2">Uncharacterized protein</fullName>
    </submittedName>
</protein>
<comment type="caution">
    <text evidence="2">The sequence shown here is derived from an EMBL/GenBank/DDBJ whole genome shotgun (WGS) entry which is preliminary data.</text>
</comment>
<reference evidence="2 3" key="1">
    <citation type="journal article" date="2015" name="Genome Announc.">
        <title>Expanding the biotechnology potential of lactobacilli through comparative genomics of 213 strains and associated genera.</title>
        <authorList>
            <person name="Sun Z."/>
            <person name="Harris H.M."/>
            <person name="McCann A."/>
            <person name="Guo C."/>
            <person name="Argimon S."/>
            <person name="Zhang W."/>
            <person name="Yang X."/>
            <person name="Jeffery I.B."/>
            <person name="Cooney J.C."/>
            <person name="Kagawa T.F."/>
            <person name="Liu W."/>
            <person name="Song Y."/>
            <person name="Salvetti E."/>
            <person name="Wrobel A."/>
            <person name="Rasinkangas P."/>
            <person name="Parkhill J."/>
            <person name="Rea M.C."/>
            <person name="O'Sullivan O."/>
            <person name="Ritari J."/>
            <person name="Douillard F.P."/>
            <person name="Paul Ross R."/>
            <person name="Yang R."/>
            <person name="Briner A.E."/>
            <person name="Felis G.E."/>
            <person name="de Vos W.M."/>
            <person name="Barrangou R."/>
            <person name="Klaenhammer T.R."/>
            <person name="Caufield P.W."/>
            <person name="Cui Y."/>
            <person name="Zhang H."/>
            <person name="O'Toole P.W."/>
        </authorList>
    </citation>
    <scope>NUCLEOTIDE SEQUENCE [LARGE SCALE GENOMIC DNA]</scope>
    <source>
        <strain evidence="2 3">DSM 20405</strain>
    </source>
</reference>